<organism evidence="1 2">
    <name type="scientific">Sutterella massiliensis</name>
    <dbReference type="NCBI Taxonomy" id="1816689"/>
    <lineage>
        <taxon>Bacteria</taxon>
        <taxon>Pseudomonadati</taxon>
        <taxon>Pseudomonadota</taxon>
        <taxon>Betaproteobacteria</taxon>
        <taxon>Burkholderiales</taxon>
        <taxon>Sutterellaceae</taxon>
        <taxon>Sutterella</taxon>
    </lineage>
</organism>
<sequence length="226" mass="25149">METKTNDRNAVSTCFVLTTKQNSAQSESTLTSCRTGSTVRMTFATSCYGATVPMPLLCEGFSNYARTLTMLCVEHSFELIHDWLDMKEKRFMTKSFLLPLILTLAAAPALAEEPSFTIRNTDVGFAGQGVCTFVFTLQALSVVDNPIEIEVDFLENGEKVGNSVIAVEPFGQSRANQTQTAIAEYGCFDVSQIRIVRAWEIVNGKRLKMPLSHVHPDYYRPLEIVK</sequence>
<comment type="caution">
    <text evidence="1">The sequence shown here is derived from an EMBL/GenBank/DDBJ whole genome shotgun (WGS) entry which is preliminary data.</text>
</comment>
<dbReference type="EMBL" id="JACJJC010000112">
    <property type="protein sequence ID" value="MBM6705103.1"/>
    <property type="molecule type" value="Genomic_DNA"/>
</dbReference>
<dbReference type="InterPro" id="IPR040755">
    <property type="entry name" value="IrmA"/>
</dbReference>
<keyword evidence="2" id="KW-1185">Reference proteome</keyword>
<proteinExistence type="predicted"/>
<evidence type="ECO:0000313" key="1">
    <source>
        <dbReference type="EMBL" id="MBM6705103.1"/>
    </source>
</evidence>
<name>A0ABS2DV12_9BURK</name>
<gene>
    <name evidence="1" type="ORF">H6A60_11565</name>
</gene>
<protein>
    <submittedName>
        <fullName evidence="1">Uncharacterized protein</fullName>
    </submittedName>
</protein>
<dbReference type="RefSeq" id="WP_205104778.1">
    <property type="nucleotide sequence ID" value="NZ_JACJJC010000112.1"/>
</dbReference>
<evidence type="ECO:0000313" key="2">
    <source>
        <dbReference type="Proteomes" id="UP000715095"/>
    </source>
</evidence>
<dbReference type="Pfam" id="PF18673">
    <property type="entry name" value="IrmA"/>
    <property type="match status" value="1"/>
</dbReference>
<accession>A0ABS2DV12</accession>
<dbReference type="Proteomes" id="UP000715095">
    <property type="component" value="Unassembled WGS sequence"/>
</dbReference>
<reference evidence="1 2" key="1">
    <citation type="journal article" date="2021" name="Sci. Rep.">
        <title>The distribution of antibiotic resistance genes in chicken gut microbiota commensals.</title>
        <authorList>
            <person name="Juricova H."/>
            <person name="Matiasovicova J."/>
            <person name="Kubasova T."/>
            <person name="Cejkova D."/>
            <person name="Rychlik I."/>
        </authorList>
    </citation>
    <scope>NUCLEOTIDE SEQUENCE [LARGE SCALE GENOMIC DNA]</scope>
    <source>
        <strain evidence="1 2">An829</strain>
    </source>
</reference>